<feature type="signal peptide" evidence="2">
    <location>
        <begin position="1"/>
        <end position="19"/>
    </location>
</feature>
<keyword evidence="2" id="KW-0732">Signal</keyword>
<proteinExistence type="predicted"/>
<feature type="compositionally biased region" description="Polar residues" evidence="1">
    <location>
        <begin position="357"/>
        <end position="380"/>
    </location>
</feature>
<feature type="region of interest" description="Disordered" evidence="1">
    <location>
        <begin position="249"/>
        <end position="312"/>
    </location>
</feature>
<gene>
    <name evidence="3" type="primary">Hypp5292</name>
    <name evidence="3" type="ORF">BLAG_LOCUS25379</name>
</gene>
<feature type="compositionally biased region" description="Basic and acidic residues" evidence="1">
    <location>
        <begin position="261"/>
        <end position="275"/>
    </location>
</feature>
<feature type="compositionally biased region" description="Polar residues" evidence="1">
    <location>
        <begin position="296"/>
        <end position="307"/>
    </location>
</feature>
<reference evidence="3" key="1">
    <citation type="submission" date="2022-01" db="EMBL/GenBank/DDBJ databases">
        <authorList>
            <person name="Braso-Vives M."/>
        </authorList>
    </citation>
    <scope>NUCLEOTIDE SEQUENCE</scope>
</reference>
<name>A0A8K0EZ25_BRALA</name>
<evidence type="ECO:0000313" key="3">
    <source>
        <dbReference type="EMBL" id="CAH1274318.1"/>
    </source>
</evidence>
<keyword evidence="4" id="KW-1185">Reference proteome</keyword>
<accession>A0A8K0EZ25</accession>
<feature type="region of interest" description="Disordered" evidence="1">
    <location>
        <begin position="329"/>
        <end position="386"/>
    </location>
</feature>
<protein>
    <submittedName>
        <fullName evidence="3">Hypp5292 protein</fullName>
    </submittedName>
</protein>
<dbReference type="AlphaFoldDB" id="A0A8K0EZ25"/>
<dbReference type="EMBL" id="OV696694">
    <property type="protein sequence ID" value="CAH1274318.1"/>
    <property type="molecule type" value="Genomic_DNA"/>
</dbReference>
<dbReference type="Proteomes" id="UP000838412">
    <property type="component" value="Chromosome 9"/>
</dbReference>
<evidence type="ECO:0000256" key="1">
    <source>
        <dbReference type="SAM" id="MobiDB-lite"/>
    </source>
</evidence>
<feature type="chain" id="PRO_5035480886" evidence="2">
    <location>
        <begin position="20"/>
        <end position="386"/>
    </location>
</feature>
<organism evidence="3 4">
    <name type="scientific">Branchiostoma lanceolatum</name>
    <name type="common">Common lancelet</name>
    <name type="synonym">Amphioxus lanceolatum</name>
    <dbReference type="NCBI Taxonomy" id="7740"/>
    <lineage>
        <taxon>Eukaryota</taxon>
        <taxon>Metazoa</taxon>
        <taxon>Chordata</taxon>
        <taxon>Cephalochordata</taxon>
        <taxon>Leptocardii</taxon>
        <taxon>Amphioxiformes</taxon>
        <taxon>Branchiostomatidae</taxon>
        <taxon>Branchiostoma</taxon>
    </lineage>
</organism>
<evidence type="ECO:0000256" key="2">
    <source>
        <dbReference type="SAM" id="SignalP"/>
    </source>
</evidence>
<feature type="compositionally biased region" description="Basic and acidic residues" evidence="1">
    <location>
        <begin position="331"/>
        <end position="343"/>
    </location>
</feature>
<sequence>MQCLGVVVLTTVLIAMGAAVEPPTYVAGSNPIIPKINPLQSNIENSLPWYFKGLQEFAPNYLEEPAVFSEGTKPLCQLKELRDGDEEEGATKRGAMPMQALASGRFGRSSLAKKVPLAALSTGRFGRSPHALEKVPFGALKADRFGSLPMDALLAGRFGRATGLPNKLTIEALTPGRFGRSVGGLNKKVPLEALAAGRFGRSGSLTKKVPLAALAVGRFGRDDQMAPREVRNVGVVSLRMPLAALATGRFGRSAPTEDSPDTSRKELEARGNAREEEIEAASENEGSHPQLDKASEPNQTTPRMKSTVSRRRFDFSKLPLEALRTGRFKRQRETSTVDDHRGDVVPTNMPSLKESYGNDSTVRYSPSMAYSTANHGQGTDQQDDYV</sequence>
<dbReference type="OrthoDB" id="10016318at2759"/>
<evidence type="ECO:0000313" key="4">
    <source>
        <dbReference type="Proteomes" id="UP000838412"/>
    </source>
</evidence>